<sequence>MQLVKKARKKLIYQHGSGEDDYYQYKYTYNKNNNQLKNYSLSKYSHYNYTYNENGSVTSKKLVHGKIGDNGELISAGDPLQETTYKYDLRNQLRQININDHQINFKYNTKGWRIKKDNGIRTTYYLYGKGQQVLEERDRTNQLNRFFIYGQNGRIASVNGEGELKYIISDQLGSTSVITDEEGNEVMRYKYSPFGNLIKSKGNTEDSYRFTGKEFDGMTGLYYYGARYYDPTIGRFITEDPVQDGWNWYTYCRNNPLKYVDPNGLDTELHVEEDSPDYYYFTDLGFGVYESKDLGFHINAKAAANGQRVYKLGSENPYACLRG</sequence>
<reference evidence="4" key="1">
    <citation type="submission" date="2012-02" db="EMBL/GenBank/DDBJ databases">
        <title>The complete genome of Halobacteroides halobius DSM 5150.</title>
        <authorList>
            <person name="Lucas S."/>
            <person name="Copeland A."/>
            <person name="Lapidus A."/>
            <person name="Glavina del Rio T."/>
            <person name="Dalin E."/>
            <person name="Tice H."/>
            <person name="Bruce D."/>
            <person name="Goodwin L."/>
            <person name="Pitluck S."/>
            <person name="Peters L."/>
            <person name="Mikhailova N."/>
            <person name="Gu W."/>
            <person name="Kyrpides N."/>
            <person name="Mavromatis K."/>
            <person name="Ivanova N."/>
            <person name="Brettin T."/>
            <person name="Detter J.C."/>
            <person name="Han C."/>
            <person name="Larimer F."/>
            <person name="Land M."/>
            <person name="Hauser L."/>
            <person name="Markowitz V."/>
            <person name="Cheng J.-F."/>
            <person name="Hugenholtz P."/>
            <person name="Woyke T."/>
            <person name="Wu D."/>
            <person name="Tindall B."/>
            <person name="Pomrenke H."/>
            <person name="Brambilla E."/>
            <person name="Klenk H.-P."/>
            <person name="Eisen J.A."/>
        </authorList>
    </citation>
    <scope>NUCLEOTIDE SEQUENCE [LARGE SCALE GENOMIC DNA]</scope>
    <source>
        <strain evidence="4">ATCC 35273 / DSM 5150 / MD-1</strain>
    </source>
</reference>
<feature type="domain" description="Teneurin-like YD-shell" evidence="2">
    <location>
        <begin position="23"/>
        <end position="240"/>
    </location>
</feature>
<dbReference type="InterPro" id="IPR022385">
    <property type="entry name" value="Rhs_assc_core"/>
</dbReference>
<dbReference type="HOGENOM" id="CLU_859878_0_0_9"/>
<dbReference type="OrthoDB" id="1899157at2"/>
<dbReference type="Gene3D" id="2.180.10.10">
    <property type="entry name" value="RHS repeat-associated core"/>
    <property type="match status" value="1"/>
</dbReference>
<evidence type="ECO:0000313" key="4">
    <source>
        <dbReference type="Proteomes" id="UP000010880"/>
    </source>
</evidence>
<dbReference type="PANTHER" id="PTHR32305">
    <property type="match status" value="1"/>
</dbReference>
<dbReference type="eggNOG" id="COG3209">
    <property type="taxonomic scope" value="Bacteria"/>
</dbReference>
<evidence type="ECO:0000259" key="2">
    <source>
        <dbReference type="Pfam" id="PF25023"/>
    </source>
</evidence>
<dbReference type="Pfam" id="PF25023">
    <property type="entry name" value="TEN_YD-shell"/>
    <property type="match status" value="1"/>
</dbReference>
<keyword evidence="4" id="KW-1185">Reference proteome</keyword>
<dbReference type="STRING" id="748449.Halha_0346"/>
<organism evidence="3 4">
    <name type="scientific">Halobacteroides halobius (strain ATCC 35273 / DSM 5150 / MD-1)</name>
    <dbReference type="NCBI Taxonomy" id="748449"/>
    <lineage>
        <taxon>Bacteria</taxon>
        <taxon>Bacillati</taxon>
        <taxon>Bacillota</taxon>
        <taxon>Clostridia</taxon>
        <taxon>Halanaerobiales</taxon>
        <taxon>Halobacteroidaceae</taxon>
        <taxon>Halobacteroides</taxon>
    </lineage>
</organism>
<dbReference type="EMBL" id="CP003359">
    <property type="protein sequence ID" value="AGB40352.1"/>
    <property type="molecule type" value="Genomic_DNA"/>
</dbReference>
<evidence type="ECO:0000313" key="3">
    <source>
        <dbReference type="EMBL" id="AGB40352.1"/>
    </source>
</evidence>
<dbReference type="AlphaFoldDB" id="L0K520"/>
<dbReference type="KEGG" id="hhl:Halha_0346"/>
<dbReference type="PANTHER" id="PTHR32305:SF15">
    <property type="entry name" value="PROTEIN RHSA-RELATED"/>
    <property type="match status" value="1"/>
</dbReference>
<proteinExistence type="predicted"/>
<dbReference type="InterPro" id="IPR056823">
    <property type="entry name" value="TEN-like_YD-shell"/>
</dbReference>
<dbReference type="RefSeq" id="WP_015326078.1">
    <property type="nucleotide sequence ID" value="NC_019978.1"/>
</dbReference>
<dbReference type="PRINTS" id="PR00394">
    <property type="entry name" value="RHSPROTEIN"/>
</dbReference>
<evidence type="ECO:0000256" key="1">
    <source>
        <dbReference type="ARBA" id="ARBA00022737"/>
    </source>
</evidence>
<accession>L0K520</accession>
<keyword evidence="1" id="KW-0677">Repeat</keyword>
<dbReference type="NCBIfam" id="TIGR03696">
    <property type="entry name" value="Rhs_assc_core"/>
    <property type="match status" value="1"/>
</dbReference>
<dbReference type="InterPro" id="IPR050708">
    <property type="entry name" value="T6SS_VgrG/RHS"/>
</dbReference>
<gene>
    <name evidence="3" type="ordered locus">Halha_0346</name>
</gene>
<protein>
    <submittedName>
        <fullName evidence="3">RHS repeat-associated core domain protein</fullName>
    </submittedName>
</protein>
<name>L0K520_HALHC</name>
<dbReference type="Proteomes" id="UP000010880">
    <property type="component" value="Chromosome"/>
</dbReference>